<dbReference type="Proteomes" id="UP000359125">
    <property type="component" value="Unassembled WGS sequence"/>
</dbReference>
<organism evidence="2 5">
    <name type="scientific">Escherichia coli</name>
    <dbReference type="NCBI Taxonomy" id="562"/>
    <lineage>
        <taxon>Bacteria</taxon>
        <taxon>Pseudomonadati</taxon>
        <taxon>Pseudomonadota</taxon>
        <taxon>Gammaproteobacteria</taxon>
        <taxon>Enterobacterales</taxon>
        <taxon>Enterobacteriaceae</taxon>
        <taxon>Escherichia</taxon>
    </lineage>
</organism>
<name>A0A2H9A7N0_ECOLX</name>
<protein>
    <recommendedName>
        <fullName evidence="7">Uracil-DNA glycosylase-like domain-containing protein</fullName>
    </recommendedName>
</protein>
<dbReference type="EMBL" id="RYCF01000156">
    <property type="protein sequence ID" value="MQK27190.1"/>
    <property type="molecule type" value="Genomic_DNA"/>
</dbReference>
<dbReference type="RefSeq" id="WP_042201988.1">
    <property type="nucleotide sequence ID" value="NZ_CAJGEP010000023.1"/>
</dbReference>
<dbReference type="EMBL" id="AASURL010000051">
    <property type="protein sequence ID" value="EFH0366693.1"/>
    <property type="molecule type" value="Genomic_DNA"/>
</dbReference>
<sequence>METLLKEYTQILQGLNARSFNLKEDKYSGVFLPVPFDEYWHSPVKIMLVGRETAGWNTRNGKNTMLRALGIIPGVTADQVVKEAIVRYQQHLAVKNDGTPNLKSRSRFTQYHFRLARKLEIPPQAIVYANLLAWDYDRLTPLIRPENEVQEVISASLKLLTAQIKHLAPNFIIFASGVRRTDYILKRLLTEYLDGYETLSVTPGRLWEFKAGNAICFRIAHPRAMRGHQKYRDEVIERIKQLCNPGH</sequence>
<evidence type="ECO:0000313" key="3">
    <source>
        <dbReference type="EMBL" id="STL92065.1"/>
    </source>
</evidence>
<evidence type="ECO:0000313" key="2">
    <source>
        <dbReference type="EMBL" id="MQK27190.1"/>
    </source>
</evidence>
<accession>A0A2H9A7N0</accession>
<evidence type="ECO:0000313" key="5">
    <source>
        <dbReference type="Proteomes" id="UP000359125"/>
    </source>
</evidence>
<dbReference type="Proteomes" id="UP000521991">
    <property type="component" value="Unassembled WGS sequence"/>
</dbReference>
<reference evidence="2 5" key="2">
    <citation type="journal article" date="2019" name="Environ. Health Perspect.">
        <title>Inter-host Transmission of Carbapenemase-Producing Escherichia coli among Humans and Backyard Animals.</title>
        <authorList>
            <person name="Li J."/>
            <person name="Bi Z."/>
            <person name="Ma S."/>
            <person name="Chen B."/>
            <person name="Cai C."/>
            <person name="He J."/>
            <person name="Schwarz S."/>
            <person name="Sun C."/>
            <person name="Zhou Y."/>
            <person name="Yin J."/>
            <person name="Hulth A."/>
            <person name="Wang Y."/>
            <person name="Shen Z."/>
            <person name="Wang S."/>
            <person name="Wu C."/>
            <person name="Nilsson L.E."/>
            <person name="Walsh T.R."/>
            <person name="Borjesson S."/>
            <person name="Shen J."/>
            <person name="Sun Q."/>
            <person name="Wang Y."/>
        </authorList>
    </citation>
    <scope>NUCLEOTIDE SEQUENCE [LARGE SCALE GENOMIC DNA]</scope>
    <source>
        <strain evidence="2 5">A016f</strain>
    </source>
</reference>
<reference evidence="3 4" key="1">
    <citation type="submission" date="2018-06" db="EMBL/GenBank/DDBJ databases">
        <authorList>
            <consortium name="Pathogen Informatics"/>
            <person name="Doyle S."/>
        </authorList>
    </citation>
    <scope>NUCLEOTIDE SEQUENCE [LARGE SCALE GENOMIC DNA]</scope>
    <source>
        <strain evidence="3 4">NCTC10429</strain>
    </source>
</reference>
<dbReference type="AlphaFoldDB" id="A0A2H9A7N0"/>
<evidence type="ECO:0000313" key="6">
    <source>
        <dbReference type="Proteomes" id="UP000521991"/>
    </source>
</evidence>
<evidence type="ECO:0000313" key="1">
    <source>
        <dbReference type="EMBL" id="EFH0366693.1"/>
    </source>
</evidence>
<evidence type="ECO:0000313" key="4">
    <source>
        <dbReference type="Proteomes" id="UP000254088"/>
    </source>
</evidence>
<dbReference type="Proteomes" id="UP000254088">
    <property type="component" value="Unassembled WGS sequence"/>
</dbReference>
<gene>
    <name evidence="1" type="ORF">BGM66_003156</name>
    <name evidence="2" type="ORF">EIZ93_23565</name>
    <name evidence="3" type="ORF">NCTC10429_03140</name>
</gene>
<dbReference type="EMBL" id="UGEX01000001">
    <property type="protein sequence ID" value="STL92065.1"/>
    <property type="molecule type" value="Genomic_DNA"/>
</dbReference>
<reference evidence="1 6" key="3">
    <citation type="submission" date="2020-02" db="EMBL/GenBank/DDBJ databases">
        <authorList>
            <consortium name="PulseNet: The National Subtyping Network for Foodborne Disease Surveillance"/>
            <person name="Tarr C.L."/>
            <person name="Trees E."/>
            <person name="Katz L.S."/>
            <person name="Carleton-Romer H.A."/>
            <person name="Stroika S."/>
            <person name="Kucerova Z."/>
            <person name="Roache K.F."/>
            <person name="Sabol A.L."/>
            <person name="Besser J."/>
            <person name="Gerner-Smidt P."/>
        </authorList>
    </citation>
    <scope>NUCLEOTIDE SEQUENCE [LARGE SCALE GENOMIC DNA]</scope>
    <source>
        <strain evidence="1 6">PNUSAE004166</strain>
    </source>
</reference>
<proteinExistence type="predicted"/>
<evidence type="ECO:0008006" key="7">
    <source>
        <dbReference type="Google" id="ProtNLM"/>
    </source>
</evidence>